<gene>
    <name evidence="4" type="ORF">GTU67_09365</name>
</gene>
<keyword evidence="5" id="KW-1185">Reference proteome</keyword>
<dbReference type="SUPFAM" id="SSF55785">
    <property type="entry name" value="PYP-like sensor domain (PAS domain)"/>
    <property type="match status" value="2"/>
</dbReference>
<dbReference type="Gene3D" id="3.30.70.270">
    <property type="match status" value="1"/>
</dbReference>
<dbReference type="NCBIfam" id="TIGR00254">
    <property type="entry name" value="GGDEF"/>
    <property type="match status" value="1"/>
</dbReference>
<dbReference type="InterPro" id="IPR035965">
    <property type="entry name" value="PAS-like_dom_sf"/>
</dbReference>
<comment type="catalytic activity">
    <reaction evidence="2">
        <text>2 GTP = 3',3'-c-di-GMP + 2 diphosphate</text>
        <dbReference type="Rhea" id="RHEA:24898"/>
        <dbReference type="ChEBI" id="CHEBI:33019"/>
        <dbReference type="ChEBI" id="CHEBI:37565"/>
        <dbReference type="ChEBI" id="CHEBI:58805"/>
        <dbReference type="EC" id="2.7.7.65"/>
    </reaction>
</comment>
<dbReference type="Pfam" id="PF00990">
    <property type="entry name" value="GGDEF"/>
    <property type="match status" value="1"/>
</dbReference>
<protein>
    <recommendedName>
        <fullName evidence="1">diguanylate cyclase</fullName>
        <ecNumber evidence="1">2.7.7.65</ecNumber>
    </recommendedName>
</protein>
<dbReference type="InterPro" id="IPR050469">
    <property type="entry name" value="Diguanylate_Cyclase"/>
</dbReference>
<dbReference type="EC" id="2.7.7.65" evidence="1"/>
<dbReference type="PANTHER" id="PTHR45138:SF9">
    <property type="entry name" value="DIGUANYLATE CYCLASE DGCM-RELATED"/>
    <property type="match status" value="1"/>
</dbReference>
<dbReference type="GO" id="GO:0005886">
    <property type="term" value="C:plasma membrane"/>
    <property type="evidence" value="ECO:0007669"/>
    <property type="project" value="TreeGrafter"/>
</dbReference>
<dbReference type="GO" id="GO:0052621">
    <property type="term" value="F:diguanylate cyclase activity"/>
    <property type="evidence" value="ECO:0007669"/>
    <property type="project" value="UniProtKB-EC"/>
</dbReference>
<reference evidence="4 5" key="1">
    <citation type="submission" date="2020-08" db="EMBL/GenBank/DDBJ databases">
        <title>Paraeoetvoesia sp. YC-7-48 draft genome sequence.</title>
        <authorList>
            <person name="Yao L."/>
        </authorList>
    </citation>
    <scope>NUCLEOTIDE SEQUENCE [LARGE SCALE GENOMIC DNA]</scope>
    <source>
        <strain evidence="5">YC-7-48</strain>
    </source>
</reference>
<evidence type="ECO:0000256" key="1">
    <source>
        <dbReference type="ARBA" id="ARBA00012528"/>
    </source>
</evidence>
<dbReference type="SUPFAM" id="SSF55073">
    <property type="entry name" value="Nucleotide cyclase"/>
    <property type="match status" value="1"/>
</dbReference>
<dbReference type="AlphaFoldDB" id="A0A842HP84"/>
<dbReference type="PANTHER" id="PTHR45138">
    <property type="entry name" value="REGULATORY COMPONENTS OF SENSORY TRANSDUCTION SYSTEM"/>
    <property type="match status" value="1"/>
</dbReference>
<dbReference type="GO" id="GO:1902201">
    <property type="term" value="P:negative regulation of bacterial-type flagellum-dependent cell motility"/>
    <property type="evidence" value="ECO:0007669"/>
    <property type="project" value="TreeGrafter"/>
</dbReference>
<dbReference type="InterPro" id="IPR000160">
    <property type="entry name" value="GGDEF_dom"/>
</dbReference>
<dbReference type="InterPro" id="IPR043128">
    <property type="entry name" value="Rev_trsase/Diguanyl_cyclase"/>
</dbReference>
<dbReference type="EMBL" id="JACJUU010000006">
    <property type="protein sequence ID" value="MBC2770117.1"/>
    <property type="molecule type" value="Genomic_DNA"/>
</dbReference>
<evidence type="ECO:0000313" key="4">
    <source>
        <dbReference type="EMBL" id="MBC2770117.1"/>
    </source>
</evidence>
<dbReference type="InterPro" id="IPR029787">
    <property type="entry name" value="Nucleotide_cyclase"/>
</dbReference>
<feature type="domain" description="GGDEF" evidence="3">
    <location>
        <begin position="362"/>
        <end position="492"/>
    </location>
</feature>
<sequence length="492" mass="56240">MQPGNTQNSHADTWGTTLPAFFEIMPNSLWLEDYSQLFELFAQWRANGVSDLRAYLEADVSRVAACSACIKVLLVNQKTLNMFKASSFDELAGRLGEVLRDDMLEAHIDELEQLWAGNEQFESKSVNYTLEGERLDVLIKAVVLPDHEKRWDRVLVSLDNITALEVAHEQVAKQERYATGIFEYAPVSLWVEDFSRIKALLDEVRERGITDFRTFTDVHPDFVEQCMAEIRVLDVNQYTLDMFKADSKPDLLVHLPDIFRDEMLPHFREQLIDLWEGKLFIQREVLNYALDGTPLNIHLQFSVFAGHEASWDLVLLALTDITARKKAEAYLEYLGKHDVLTKLKNRAFFVDELNRVERKGPFPATVVMIDLNNLKDANDTHGHAAGDALLRRAGEVLAQAAGKSFHAMRIGGDEFAIIMPGATEEERELLLESIEQLIELNNQFYSGPPLQMAIGWALCQKGERIEAALREADRIMYEDKRKFHERRKVGRG</sequence>
<dbReference type="GO" id="GO:0043709">
    <property type="term" value="P:cell adhesion involved in single-species biofilm formation"/>
    <property type="evidence" value="ECO:0007669"/>
    <property type="project" value="TreeGrafter"/>
</dbReference>
<dbReference type="RefSeq" id="WP_185779813.1">
    <property type="nucleotide sequence ID" value="NZ_JACJUU010000006.1"/>
</dbReference>
<comment type="caution">
    <text evidence="4">The sequence shown here is derived from an EMBL/GenBank/DDBJ whole genome shotgun (WGS) entry which is preliminary data.</text>
</comment>
<name>A0A842HP84_9BURK</name>
<dbReference type="SMART" id="SM00267">
    <property type="entry name" value="GGDEF"/>
    <property type="match status" value="1"/>
</dbReference>
<dbReference type="PROSITE" id="PS50887">
    <property type="entry name" value="GGDEF"/>
    <property type="match status" value="1"/>
</dbReference>
<evidence type="ECO:0000259" key="3">
    <source>
        <dbReference type="PROSITE" id="PS50887"/>
    </source>
</evidence>
<dbReference type="CDD" id="cd01949">
    <property type="entry name" value="GGDEF"/>
    <property type="match status" value="1"/>
</dbReference>
<dbReference type="Gene3D" id="3.30.450.20">
    <property type="entry name" value="PAS domain"/>
    <property type="match status" value="2"/>
</dbReference>
<proteinExistence type="predicted"/>
<evidence type="ECO:0000313" key="5">
    <source>
        <dbReference type="Proteomes" id="UP000545386"/>
    </source>
</evidence>
<dbReference type="Proteomes" id="UP000545386">
    <property type="component" value="Unassembled WGS sequence"/>
</dbReference>
<organism evidence="4 5">
    <name type="scientific">Pusillimonas minor</name>
    <dbReference type="NCBI Taxonomy" id="2697024"/>
    <lineage>
        <taxon>Bacteria</taxon>
        <taxon>Pseudomonadati</taxon>
        <taxon>Pseudomonadota</taxon>
        <taxon>Betaproteobacteria</taxon>
        <taxon>Burkholderiales</taxon>
        <taxon>Alcaligenaceae</taxon>
        <taxon>Pusillimonas</taxon>
    </lineage>
</organism>
<accession>A0A842HP84</accession>
<evidence type="ECO:0000256" key="2">
    <source>
        <dbReference type="ARBA" id="ARBA00034247"/>
    </source>
</evidence>